<name>A0A0A2MMZ0_9FLAO</name>
<dbReference type="PANTHER" id="PTHR42776:SF27">
    <property type="entry name" value="DIPEPTIDYL PEPTIDASE FAMILY MEMBER 6"/>
    <property type="match status" value="1"/>
</dbReference>
<dbReference type="EMBL" id="JRLY01000004">
    <property type="protein sequence ID" value="KGO93649.1"/>
    <property type="molecule type" value="Genomic_DNA"/>
</dbReference>
<dbReference type="Proteomes" id="UP000030111">
    <property type="component" value="Unassembled WGS sequence"/>
</dbReference>
<comment type="caution">
    <text evidence="4">The sequence shown here is derived from an EMBL/GenBank/DDBJ whole genome shotgun (WGS) entry which is preliminary data.</text>
</comment>
<dbReference type="PANTHER" id="PTHR42776">
    <property type="entry name" value="SERINE PEPTIDASE S9 FAMILY MEMBER"/>
    <property type="match status" value="1"/>
</dbReference>
<dbReference type="SUPFAM" id="SSF53474">
    <property type="entry name" value="alpha/beta-Hydrolases"/>
    <property type="match status" value="1"/>
</dbReference>
<keyword evidence="2" id="KW-1133">Transmembrane helix</keyword>
<dbReference type="InterPro" id="IPR029058">
    <property type="entry name" value="AB_hydrolase_fold"/>
</dbReference>
<dbReference type="Gene3D" id="3.40.50.1820">
    <property type="entry name" value="alpha/beta hydrolase"/>
    <property type="match status" value="1"/>
</dbReference>
<evidence type="ECO:0000256" key="2">
    <source>
        <dbReference type="SAM" id="Phobius"/>
    </source>
</evidence>
<keyword evidence="2" id="KW-0472">Membrane</keyword>
<evidence type="ECO:0000259" key="3">
    <source>
        <dbReference type="Pfam" id="PF00326"/>
    </source>
</evidence>
<feature type="domain" description="Peptidase S9 prolyl oligopeptidase catalytic" evidence="3">
    <location>
        <begin position="696"/>
        <end position="867"/>
    </location>
</feature>
<dbReference type="Gene3D" id="2.120.10.30">
    <property type="entry name" value="TolB, C-terminal domain"/>
    <property type="match status" value="1"/>
</dbReference>
<accession>A0A0A2MMZ0</accession>
<gene>
    <name evidence="4" type="ORF">Q766_06720</name>
</gene>
<dbReference type="GO" id="GO:0004252">
    <property type="term" value="F:serine-type endopeptidase activity"/>
    <property type="evidence" value="ECO:0007669"/>
    <property type="project" value="TreeGrafter"/>
</dbReference>
<dbReference type="RefSeq" id="WP_026991773.1">
    <property type="nucleotide sequence ID" value="NZ_JRLY01000004.1"/>
</dbReference>
<feature type="transmembrane region" description="Helical" evidence="2">
    <location>
        <begin position="12"/>
        <end position="29"/>
    </location>
</feature>
<dbReference type="GO" id="GO:0006508">
    <property type="term" value="P:proteolysis"/>
    <property type="evidence" value="ECO:0007669"/>
    <property type="project" value="InterPro"/>
</dbReference>
<keyword evidence="5" id="KW-1185">Reference proteome</keyword>
<proteinExistence type="predicted"/>
<keyword evidence="1" id="KW-0378">Hydrolase</keyword>
<dbReference type="InterPro" id="IPR001375">
    <property type="entry name" value="Peptidase_S9_cat"/>
</dbReference>
<evidence type="ECO:0000313" key="4">
    <source>
        <dbReference type="EMBL" id="KGO93649.1"/>
    </source>
</evidence>
<organism evidence="4 5">
    <name type="scientific">Flavobacterium subsaxonicum WB 4.1-42 = DSM 21790</name>
    <dbReference type="NCBI Taxonomy" id="1121898"/>
    <lineage>
        <taxon>Bacteria</taxon>
        <taxon>Pseudomonadati</taxon>
        <taxon>Bacteroidota</taxon>
        <taxon>Flavobacteriia</taxon>
        <taxon>Flavobacteriales</taxon>
        <taxon>Flavobacteriaceae</taxon>
        <taxon>Flavobacterium</taxon>
    </lineage>
</organism>
<evidence type="ECO:0000256" key="1">
    <source>
        <dbReference type="ARBA" id="ARBA00022801"/>
    </source>
</evidence>
<dbReference type="SUPFAM" id="SSF82171">
    <property type="entry name" value="DPP6 N-terminal domain-like"/>
    <property type="match status" value="2"/>
</dbReference>
<reference evidence="4 5" key="1">
    <citation type="submission" date="2013-09" db="EMBL/GenBank/DDBJ databases">
        <authorList>
            <person name="Zeng Z."/>
            <person name="Chen C."/>
        </authorList>
    </citation>
    <scope>NUCLEOTIDE SEQUENCE [LARGE SCALE GENOMIC DNA]</scope>
    <source>
        <strain evidence="4 5">WB 4.1-42</strain>
    </source>
</reference>
<dbReference type="OrthoDB" id="9812921at2"/>
<sequence>MIRYDLKIEQRLFFISFLLFATCSLWGQVRQKKIVKEEVYHLWHSLSLDNISENGNWVSYKVHYDGGKDTLFLKNTKNKTCYNFPQAHYGTFCGKNYFGCLAGGVFYLTNLNTGAIVATKEVLSYTFSGDTKYVLLVTQSGNTQNLVISDLKGNRLYSIGNIKYWLMDPTGKSVSYVWENDGNYQISIIKLEKNHWRIQVAKGSSPYNNMAWQTNGEGISFTQYPSGTASGGGAVYYYNVKGAKLYAMVPDDVPGFPKEYAVANTNETQLLVSDNGQRIFFGIKNTKVPLKKDTQDVQVWNVADRIIYPAFSQTQLPTGREELAVWFPMENRICQITDEALPSTGITADFKYAVSCDPYKYEPQFQAYAPRDYQVINLESGSKKHLLTAYPGAEGGLSFSPGGKFMLYPKASNWYLYDFKNNKHWNISKKVNAVFFKTDPTFLDQAVPYGSPGWDQEDNYVLLYDEFDIWKIATADGTAIRLTKGREKNQAFRISPVSAKRREVRYYNNVVKAVYDSDDGILLESKGQNYSSGYYVLKENTLVKIIDEDKRITNGKFSQDNSTMMFTTEDYDEPALLWVAKLSKSHSTFFKVYQSNVHQQNFYWGRSSLIKYTGFNGKALSGILFYPADYTPSKSYPMIVHIYEKQSNSLHMYRNPGFTNEEGFNISNLTSMGYLVLLPDIEYEMGKPGESAKACVLAAVQKVVSMGVAQENNIGIIGHSFGGFETNYIITQSNIFKTAVAGGAINDLTSWYLSLSISKSQLQFWRFESPGNMRMGKSLFNDRQLFFANSPILQANKIQTPLLSWSGTEDITVQATQSIEMFLAMKRLNKNHILLLYPGEDHSILNESNKFDLAKKIESWFGYYLKSEPLPNWMEINN</sequence>
<protein>
    <recommendedName>
        <fullName evidence="3">Peptidase S9 prolyl oligopeptidase catalytic domain-containing protein</fullName>
    </recommendedName>
</protein>
<dbReference type="eggNOG" id="COG1506">
    <property type="taxonomic scope" value="Bacteria"/>
</dbReference>
<keyword evidence="2" id="KW-0812">Transmembrane</keyword>
<dbReference type="InterPro" id="IPR011042">
    <property type="entry name" value="6-blade_b-propeller_TolB-like"/>
</dbReference>
<dbReference type="STRING" id="1121898.GCA_000422725_00306"/>
<dbReference type="AlphaFoldDB" id="A0A0A2MMZ0"/>
<dbReference type="Pfam" id="PF00326">
    <property type="entry name" value="Peptidase_S9"/>
    <property type="match status" value="1"/>
</dbReference>
<evidence type="ECO:0000313" key="5">
    <source>
        <dbReference type="Proteomes" id="UP000030111"/>
    </source>
</evidence>